<dbReference type="EMBL" id="BAAAPF010000249">
    <property type="protein sequence ID" value="GAA1499554.1"/>
    <property type="molecule type" value="Genomic_DNA"/>
</dbReference>
<feature type="region of interest" description="Disordered" evidence="1">
    <location>
        <begin position="1"/>
        <end position="99"/>
    </location>
</feature>
<accession>A0ABN1ZHZ2</accession>
<sequence>MPPGAQEDIPRAVPDEYRNLGPRSPGPGGARRAGCPPRLPSAGEPCTGEALRAAGDSAPREGQDVSRGAAAARSAVSQRLPTPAPPVTVSLTLSAGCTS</sequence>
<feature type="compositionally biased region" description="Basic and acidic residues" evidence="1">
    <location>
        <begin position="8"/>
        <end position="18"/>
    </location>
</feature>
<reference evidence="2 3" key="1">
    <citation type="journal article" date="2019" name="Int. J. Syst. Evol. Microbiol.">
        <title>The Global Catalogue of Microorganisms (GCM) 10K type strain sequencing project: providing services to taxonomists for standard genome sequencing and annotation.</title>
        <authorList>
            <consortium name="The Broad Institute Genomics Platform"/>
            <consortium name="The Broad Institute Genome Sequencing Center for Infectious Disease"/>
            <person name="Wu L."/>
            <person name="Ma J."/>
        </authorList>
    </citation>
    <scope>NUCLEOTIDE SEQUENCE [LARGE SCALE GENOMIC DNA]</scope>
    <source>
        <strain evidence="2 3">JCM 15481</strain>
    </source>
</reference>
<evidence type="ECO:0000256" key="1">
    <source>
        <dbReference type="SAM" id="MobiDB-lite"/>
    </source>
</evidence>
<feature type="compositionally biased region" description="Polar residues" evidence="1">
    <location>
        <begin position="89"/>
        <end position="99"/>
    </location>
</feature>
<evidence type="ECO:0000313" key="2">
    <source>
        <dbReference type="EMBL" id="GAA1499554.1"/>
    </source>
</evidence>
<dbReference type="Proteomes" id="UP001500443">
    <property type="component" value="Unassembled WGS sequence"/>
</dbReference>
<evidence type="ECO:0000313" key="3">
    <source>
        <dbReference type="Proteomes" id="UP001500443"/>
    </source>
</evidence>
<keyword evidence="3" id="KW-1185">Reference proteome</keyword>
<protein>
    <submittedName>
        <fullName evidence="2">Uncharacterized protein</fullName>
    </submittedName>
</protein>
<gene>
    <name evidence="2" type="ORF">GCM10009802_53360</name>
</gene>
<name>A0ABN1ZHZ2_9ACTN</name>
<feature type="compositionally biased region" description="Low complexity" evidence="1">
    <location>
        <begin position="65"/>
        <end position="77"/>
    </location>
</feature>
<comment type="caution">
    <text evidence="2">The sequence shown here is derived from an EMBL/GenBank/DDBJ whole genome shotgun (WGS) entry which is preliminary data.</text>
</comment>
<organism evidence="2 3">
    <name type="scientific">Streptomyces synnematoformans</name>
    <dbReference type="NCBI Taxonomy" id="415721"/>
    <lineage>
        <taxon>Bacteria</taxon>
        <taxon>Bacillati</taxon>
        <taxon>Actinomycetota</taxon>
        <taxon>Actinomycetes</taxon>
        <taxon>Kitasatosporales</taxon>
        <taxon>Streptomycetaceae</taxon>
        <taxon>Streptomyces</taxon>
    </lineage>
</organism>
<proteinExistence type="predicted"/>